<feature type="chain" id="PRO_5031226938" evidence="1">
    <location>
        <begin position="24"/>
        <end position="137"/>
    </location>
</feature>
<comment type="caution">
    <text evidence="2">The sequence shown here is derived from an EMBL/GenBank/DDBJ whole genome shotgun (WGS) entry which is preliminary data.</text>
</comment>
<reference evidence="2 4" key="2">
    <citation type="submission" date="2020-07" db="EMBL/GenBank/DDBJ databases">
        <title>Identification of Halomonas strains.</title>
        <authorList>
            <person name="Xiao Z."/>
            <person name="Shen J."/>
        </authorList>
    </citation>
    <scope>NUCLEOTIDE SEQUENCE [LARGE SCALE GENOMIC DNA]</scope>
    <source>
        <strain evidence="2 4">DSM 17331</strain>
    </source>
</reference>
<proteinExistence type="predicted"/>
<gene>
    <name evidence="2" type="ORF">H1D44_08245</name>
    <name evidence="3" type="ORF">HOP48_14845</name>
</gene>
<dbReference type="Proteomes" id="UP000518091">
    <property type="component" value="Unassembled WGS sequence"/>
</dbReference>
<evidence type="ECO:0000313" key="2">
    <source>
        <dbReference type="EMBL" id="MBA2778887.1"/>
    </source>
</evidence>
<sequence length="137" mass="14748">MKRNGRWLLCLALGGLWPGLAQASGSWVATAPAVLVAMADRPTTSALMQPPSPEFAQGQVMGRVGWQYQQPVGSEVDAWLCHPGGCIPLRGARGQTDALAGLPADAPLYFQFSLQDRRQRSATLQGLQVIVNHENLQ</sequence>
<evidence type="ECO:0000256" key="1">
    <source>
        <dbReference type="SAM" id="SignalP"/>
    </source>
</evidence>
<dbReference type="RefSeq" id="WP_181514368.1">
    <property type="nucleotide sequence ID" value="NZ_JABFUB010000013.1"/>
</dbReference>
<name>A0A7V9W0U8_9GAMM</name>
<dbReference type="Pfam" id="PF06366">
    <property type="entry name" value="FlhE"/>
    <property type="match status" value="1"/>
</dbReference>
<keyword evidence="5" id="KW-1185">Reference proteome</keyword>
<dbReference type="InterPro" id="IPR009420">
    <property type="entry name" value="FlhE"/>
</dbReference>
<keyword evidence="2" id="KW-0966">Cell projection</keyword>
<dbReference type="EMBL" id="JABFUB010000013">
    <property type="protein sequence ID" value="MCG6662814.1"/>
    <property type="molecule type" value="Genomic_DNA"/>
</dbReference>
<keyword evidence="1" id="KW-0732">Signal</keyword>
<keyword evidence="2" id="KW-0969">Cilium</keyword>
<keyword evidence="2" id="KW-0282">Flagellum</keyword>
<reference evidence="3 5" key="1">
    <citation type="submission" date="2020-05" db="EMBL/GenBank/DDBJ databases">
        <title>Comparative genomic analysis of denitrifying bacteria from Halomonas genus.</title>
        <authorList>
            <person name="Wang L."/>
            <person name="Shao Z."/>
        </authorList>
    </citation>
    <scope>NUCLEOTIDE SEQUENCE [LARGE SCALE GENOMIC DNA]</scope>
    <source>
        <strain evidence="3 5">DSM 17331</strain>
    </source>
</reference>
<dbReference type="Proteomes" id="UP000814353">
    <property type="component" value="Unassembled WGS sequence"/>
</dbReference>
<protein>
    <submittedName>
        <fullName evidence="3">Flagellar FlhE</fullName>
    </submittedName>
    <submittedName>
        <fullName evidence="2">Flagellar protein FlhE</fullName>
    </submittedName>
</protein>
<dbReference type="AlphaFoldDB" id="A0A7V9W0U8"/>
<evidence type="ECO:0000313" key="4">
    <source>
        <dbReference type="Proteomes" id="UP000518091"/>
    </source>
</evidence>
<dbReference type="EMBL" id="JACEFT010000007">
    <property type="protein sequence ID" value="MBA2778887.1"/>
    <property type="molecule type" value="Genomic_DNA"/>
</dbReference>
<feature type="signal peptide" evidence="1">
    <location>
        <begin position="1"/>
        <end position="23"/>
    </location>
</feature>
<evidence type="ECO:0000313" key="3">
    <source>
        <dbReference type="EMBL" id="MCG6662814.1"/>
    </source>
</evidence>
<evidence type="ECO:0000313" key="5">
    <source>
        <dbReference type="Proteomes" id="UP000814353"/>
    </source>
</evidence>
<accession>A0A7V9W0U8</accession>
<organism evidence="2 4">
    <name type="scientific">Billgrantia kenyensis</name>
    <dbReference type="NCBI Taxonomy" id="321266"/>
    <lineage>
        <taxon>Bacteria</taxon>
        <taxon>Pseudomonadati</taxon>
        <taxon>Pseudomonadota</taxon>
        <taxon>Gammaproteobacteria</taxon>
        <taxon>Oceanospirillales</taxon>
        <taxon>Halomonadaceae</taxon>
        <taxon>Billgrantia</taxon>
    </lineage>
</organism>